<proteinExistence type="predicted"/>
<reference evidence="1" key="1">
    <citation type="submission" date="2015-04" db="UniProtKB">
        <authorList>
            <consortium name="EnsemblPlants"/>
        </authorList>
    </citation>
    <scope>IDENTIFICATION</scope>
</reference>
<organism evidence="1">
    <name type="scientific">Oryza glumipatula</name>
    <dbReference type="NCBI Taxonomy" id="40148"/>
    <lineage>
        <taxon>Eukaryota</taxon>
        <taxon>Viridiplantae</taxon>
        <taxon>Streptophyta</taxon>
        <taxon>Embryophyta</taxon>
        <taxon>Tracheophyta</taxon>
        <taxon>Spermatophyta</taxon>
        <taxon>Magnoliopsida</taxon>
        <taxon>Liliopsida</taxon>
        <taxon>Poales</taxon>
        <taxon>Poaceae</taxon>
        <taxon>BOP clade</taxon>
        <taxon>Oryzoideae</taxon>
        <taxon>Oryzeae</taxon>
        <taxon>Oryzinae</taxon>
        <taxon>Oryza</taxon>
    </lineage>
</organism>
<accession>A0A0E0BJA4</accession>
<evidence type="ECO:0000313" key="2">
    <source>
        <dbReference type="Proteomes" id="UP000026961"/>
    </source>
</evidence>
<keyword evidence="2" id="KW-1185">Reference proteome</keyword>
<sequence>MTTTSSPSVLSSLLSSIGGSFRAMQIRNLSSCYLHCHPVLDPRTLAAAAATVFSYSDCDEVFVKPDSLDSISIDDTSRNIVEIIFQSSWLKKNAGKVALGLGAAAPARPV</sequence>
<dbReference type="AlphaFoldDB" id="A0A0E0BJA4"/>
<dbReference type="Gramene" id="OGLUM11G13790.1">
    <property type="protein sequence ID" value="OGLUM11G13790.1"/>
    <property type="gene ID" value="OGLUM11G13790"/>
</dbReference>
<dbReference type="STRING" id="40148.A0A0E0BJA4"/>
<evidence type="ECO:0000313" key="1">
    <source>
        <dbReference type="EnsemblPlants" id="OGLUM11G13790.1"/>
    </source>
</evidence>
<protein>
    <submittedName>
        <fullName evidence="1">Uncharacterized protein</fullName>
    </submittedName>
</protein>
<dbReference type="HOGENOM" id="CLU_2174917_0_0_1"/>
<dbReference type="EnsemblPlants" id="OGLUM11G13790.1">
    <property type="protein sequence ID" value="OGLUM11G13790.1"/>
    <property type="gene ID" value="OGLUM11G13790"/>
</dbReference>
<dbReference type="Proteomes" id="UP000026961">
    <property type="component" value="Chromosome 11"/>
</dbReference>
<reference evidence="1" key="2">
    <citation type="submission" date="2018-05" db="EMBL/GenBank/DDBJ databases">
        <title>OgluRS3 (Oryza glumaepatula Reference Sequence Version 3).</title>
        <authorList>
            <person name="Zhang J."/>
            <person name="Kudrna D."/>
            <person name="Lee S."/>
            <person name="Talag J."/>
            <person name="Welchert J."/>
            <person name="Wing R.A."/>
        </authorList>
    </citation>
    <scope>NUCLEOTIDE SEQUENCE [LARGE SCALE GENOMIC DNA]</scope>
</reference>
<name>A0A0E0BJA4_9ORYZ</name>